<evidence type="ECO:0000313" key="3">
    <source>
        <dbReference type="EMBL" id="MCA1855451.1"/>
    </source>
</evidence>
<evidence type="ECO:0000259" key="2">
    <source>
        <dbReference type="Pfam" id="PF07589"/>
    </source>
</evidence>
<protein>
    <submittedName>
        <fullName evidence="3">PEP-CTERM sorting domain-containing protein</fullName>
    </submittedName>
</protein>
<reference evidence="3 4" key="1">
    <citation type="submission" date="2021-07" db="EMBL/GenBank/DDBJ databases">
        <title>Characterization of Violacein-producing bacteria and related species.</title>
        <authorList>
            <person name="Wilson H.S."/>
            <person name="De Leon M.E."/>
        </authorList>
    </citation>
    <scope>NUCLEOTIDE SEQUENCE [LARGE SCALE GENOMIC DNA]</scope>
    <source>
        <strain evidence="3 4">HSC-2F05</strain>
    </source>
</reference>
<gene>
    <name evidence="3" type="ORF">LE190_05865</name>
</gene>
<dbReference type="InterPro" id="IPR013424">
    <property type="entry name" value="Ice-binding_C"/>
</dbReference>
<sequence length="248" mass="25022">MKATILKVAATAALLGAALPASAELIRVTGTNQTGTGLGNVSTVVTIQDNRANNPQSGCVYYTAGAPGTPAETCPAESGLAGGDNTAGNAGNNAWRLSDIEGLTSAGELGLVVNLNEGPSGDATLTDIYFSLLNTGTNERLYFFYEGDPVLLTNDNGVGNSGIHRFILDDAQAAIAAAHCTTLADCVLDGGMQFAAGSTEAGGETMYVGAFDRDGDGGPGGNPVPEPGILALMGAGLAGMLARRRRRA</sequence>
<dbReference type="Pfam" id="PF07589">
    <property type="entry name" value="PEP-CTERM"/>
    <property type="match status" value="1"/>
</dbReference>
<dbReference type="EMBL" id="JAHYBX010000001">
    <property type="protein sequence ID" value="MCA1855451.1"/>
    <property type="molecule type" value="Genomic_DNA"/>
</dbReference>
<feature type="signal peptide" evidence="1">
    <location>
        <begin position="1"/>
        <end position="23"/>
    </location>
</feature>
<feature type="domain" description="Ice-binding protein C-terminal" evidence="2">
    <location>
        <begin position="223"/>
        <end position="246"/>
    </location>
</feature>
<proteinExistence type="predicted"/>
<feature type="chain" id="PRO_5045207111" evidence="1">
    <location>
        <begin position="24"/>
        <end position="248"/>
    </location>
</feature>
<dbReference type="NCBIfam" id="TIGR02595">
    <property type="entry name" value="PEP_CTERM"/>
    <property type="match status" value="1"/>
</dbReference>
<keyword evidence="4" id="KW-1185">Reference proteome</keyword>
<accession>A0ABS7Y6Y5</accession>
<name>A0ABS7Y6Y5_9BURK</name>
<organism evidence="3 4">
    <name type="scientific">Massilia hydrophila</name>
    <dbReference type="NCBI Taxonomy" id="3044279"/>
    <lineage>
        <taxon>Bacteria</taxon>
        <taxon>Pseudomonadati</taxon>
        <taxon>Pseudomonadota</taxon>
        <taxon>Betaproteobacteria</taxon>
        <taxon>Burkholderiales</taxon>
        <taxon>Oxalobacteraceae</taxon>
        <taxon>Telluria group</taxon>
        <taxon>Massilia</taxon>
    </lineage>
</organism>
<dbReference type="Proteomes" id="UP001198602">
    <property type="component" value="Unassembled WGS sequence"/>
</dbReference>
<evidence type="ECO:0000313" key="4">
    <source>
        <dbReference type="Proteomes" id="UP001198602"/>
    </source>
</evidence>
<keyword evidence="1" id="KW-0732">Signal</keyword>
<evidence type="ECO:0000256" key="1">
    <source>
        <dbReference type="SAM" id="SignalP"/>
    </source>
</evidence>
<comment type="caution">
    <text evidence="3">The sequence shown here is derived from an EMBL/GenBank/DDBJ whole genome shotgun (WGS) entry which is preliminary data.</text>
</comment>
<dbReference type="RefSeq" id="WP_225237796.1">
    <property type="nucleotide sequence ID" value="NZ_JAHYBX010000001.1"/>
</dbReference>